<evidence type="ECO:0000256" key="2">
    <source>
        <dbReference type="ARBA" id="ARBA00022679"/>
    </source>
</evidence>
<dbReference type="InterPro" id="IPR029063">
    <property type="entry name" value="SAM-dependent_MTases_sf"/>
</dbReference>
<dbReference type="PANTHER" id="PTHR46098:SF1">
    <property type="entry name" value="TRNA (CYTOSINE(38)-C(5))-METHYLTRANSFERASE"/>
    <property type="match status" value="1"/>
</dbReference>
<dbReference type="AlphaFoldDB" id="A0A0F9QFF5"/>
<proteinExistence type="predicted"/>
<dbReference type="PRINTS" id="PR00105">
    <property type="entry name" value="C5METTRFRASE"/>
</dbReference>
<dbReference type="Pfam" id="PF00145">
    <property type="entry name" value="DNA_methylase"/>
    <property type="match status" value="1"/>
</dbReference>
<gene>
    <name evidence="4" type="ORF">LCGC14_0725030</name>
</gene>
<name>A0A0F9QFF5_9ZZZZ</name>
<accession>A0A0F9QFF5</accession>
<protein>
    <recommendedName>
        <fullName evidence="5">DNA (cytosine-5-)-methyltransferase</fullName>
    </recommendedName>
</protein>
<dbReference type="Gene3D" id="3.40.50.150">
    <property type="entry name" value="Vaccinia Virus protein VP39"/>
    <property type="match status" value="1"/>
</dbReference>
<evidence type="ECO:0000256" key="1">
    <source>
        <dbReference type="ARBA" id="ARBA00022603"/>
    </source>
</evidence>
<evidence type="ECO:0008006" key="5">
    <source>
        <dbReference type="Google" id="ProtNLM"/>
    </source>
</evidence>
<dbReference type="GO" id="GO:0008168">
    <property type="term" value="F:methyltransferase activity"/>
    <property type="evidence" value="ECO:0007669"/>
    <property type="project" value="UniProtKB-KW"/>
</dbReference>
<reference evidence="4" key="1">
    <citation type="journal article" date="2015" name="Nature">
        <title>Complex archaea that bridge the gap between prokaryotes and eukaryotes.</title>
        <authorList>
            <person name="Spang A."/>
            <person name="Saw J.H."/>
            <person name="Jorgensen S.L."/>
            <person name="Zaremba-Niedzwiedzka K."/>
            <person name="Martijn J."/>
            <person name="Lind A.E."/>
            <person name="van Eijk R."/>
            <person name="Schleper C."/>
            <person name="Guy L."/>
            <person name="Ettema T.J."/>
        </authorList>
    </citation>
    <scope>NUCLEOTIDE SEQUENCE</scope>
</reference>
<comment type="caution">
    <text evidence="4">The sequence shown here is derived from an EMBL/GenBank/DDBJ whole genome shotgun (WGS) entry which is preliminary data.</text>
</comment>
<dbReference type="InterPro" id="IPR001525">
    <property type="entry name" value="C5_MeTfrase"/>
</dbReference>
<dbReference type="InterPro" id="IPR050750">
    <property type="entry name" value="C5-MTase"/>
</dbReference>
<dbReference type="InterPro" id="IPR031303">
    <property type="entry name" value="C5_meth_CS"/>
</dbReference>
<dbReference type="PANTHER" id="PTHR46098">
    <property type="entry name" value="TRNA (CYTOSINE(38)-C(5))-METHYLTRANSFERASE"/>
    <property type="match status" value="1"/>
</dbReference>
<sequence length="245" mass="26831">MIRVLGLCSGIGGIELGLRRTGDFKTVCYVEQDPWCVATTISRIRDGLLCDAPIWTDIKTFDGNPWRGVVDCIASGFPCQPVSTAGKRLGEEDERWIWPEILRIICEVRPRIVLLENVPGLLVRGHGRVLGDLAEGGDGAEWDSIPAAAFGAHFLGERIFIVANSAAACGLRWEGLRENTARAFTGDEFERLVELELSVCVPAGKDNRISDGVSNRVDRLRALGNAVVPQVAEAVGYMILEWLEQ</sequence>
<evidence type="ECO:0000313" key="4">
    <source>
        <dbReference type="EMBL" id="KKN41254.1"/>
    </source>
</evidence>
<organism evidence="4">
    <name type="scientific">marine sediment metagenome</name>
    <dbReference type="NCBI Taxonomy" id="412755"/>
    <lineage>
        <taxon>unclassified sequences</taxon>
        <taxon>metagenomes</taxon>
        <taxon>ecological metagenomes</taxon>
    </lineage>
</organism>
<keyword evidence="2" id="KW-0808">Transferase</keyword>
<keyword evidence="3" id="KW-0949">S-adenosyl-L-methionine</keyword>
<dbReference type="GO" id="GO:0032259">
    <property type="term" value="P:methylation"/>
    <property type="evidence" value="ECO:0007669"/>
    <property type="project" value="UniProtKB-KW"/>
</dbReference>
<dbReference type="PROSITE" id="PS00095">
    <property type="entry name" value="C5_MTASE_2"/>
    <property type="match status" value="1"/>
</dbReference>
<dbReference type="EMBL" id="LAZR01001658">
    <property type="protein sequence ID" value="KKN41254.1"/>
    <property type="molecule type" value="Genomic_DNA"/>
</dbReference>
<dbReference type="PROSITE" id="PS51679">
    <property type="entry name" value="SAM_MT_C5"/>
    <property type="match status" value="1"/>
</dbReference>
<keyword evidence="1" id="KW-0489">Methyltransferase</keyword>
<evidence type="ECO:0000256" key="3">
    <source>
        <dbReference type="ARBA" id="ARBA00022691"/>
    </source>
</evidence>
<dbReference type="SUPFAM" id="SSF53335">
    <property type="entry name" value="S-adenosyl-L-methionine-dependent methyltransferases"/>
    <property type="match status" value="1"/>
</dbReference>